<evidence type="ECO:0000256" key="1">
    <source>
        <dbReference type="ARBA" id="ARBA00022884"/>
    </source>
</evidence>
<feature type="domain" description="Integrase catalytic" evidence="2">
    <location>
        <begin position="6"/>
        <end position="170"/>
    </location>
</feature>
<comment type="caution">
    <text evidence="3">The sequence shown here is derived from an EMBL/GenBank/DDBJ whole genome shotgun (WGS) entry which is preliminary data.</text>
</comment>
<dbReference type="Proteomes" id="UP000765509">
    <property type="component" value="Unassembled WGS sequence"/>
</dbReference>
<dbReference type="InterPro" id="IPR012337">
    <property type="entry name" value="RNaseH-like_sf"/>
</dbReference>
<dbReference type="InterPro" id="IPR001584">
    <property type="entry name" value="Integrase_cat-core"/>
</dbReference>
<dbReference type="PANTHER" id="PTHR37984:SF5">
    <property type="entry name" value="PROTEIN NYNRIN-LIKE"/>
    <property type="match status" value="1"/>
</dbReference>
<dbReference type="GO" id="GO:0003723">
    <property type="term" value="F:RNA binding"/>
    <property type="evidence" value="ECO:0007669"/>
    <property type="project" value="UniProtKB-KW"/>
</dbReference>
<dbReference type="AlphaFoldDB" id="A0A9Q3J994"/>
<proteinExistence type="predicted"/>
<evidence type="ECO:0000313" key="3">
    <source>
        <dbReference type="EMBL" id="MBW0557641.1"/>
    </source>
</evidence>
<dbReference type="InterPro" id="IPR036397">
    <property type="entry name" value="RNaseH_sf"/>
</dbReference>
<evidence type="ECO:0000313" key="4">
    <source>
        <dbReference type="Proteomes" id="UP000765509"/>
    </source>
</evidence>
<dbReference type="GO" id="GO:0005634">
    <property type="term" value="C:nucleus"/>
    <property type="evidence" value="ECO:0007669"/>
    <property type="project" value="UniProtKB-ARBA"/>
</dbReference>
<sequence>MIQTREPSGPWEIVHMDWVAVIPPGNDRRNNTLLVIFDRFSNTPIFLPCHIDDTAMDTALLIWNRVVSCTGIFTNIISERYLNFTSALCTNLYQLFGTKLSCYTAYHPQSDLPAERMIQTVEDMVIRVCEYSPELKDCDRFTHDWCTLIPELELEYKKLFMRVPIKLLLF</sequence>
<dbReference type="GO" id="GO:0015074">
    <property type="term" value="P:DNA integration"/>
    <property type="evidence" value="ECO:0007669"/>
    <property type="project" value="InterPro"/>
</dbReference>
<reference evidence="3" key="1">
    <citation type="submission" date="2021-03" db="EMBL/GenBank/DDBJ databases">
        <title>Draft genome sequence of rust myrtle Austropuccinia psidii MF-1, a brazilian biotype.</title>
        <authorList>
            <person name="Quecine M.C."/>
            <person name="Pachon D.M.R."/>
            <person name="Bonatelli M.L."/>
            <person name="Correr F.H."/>
            <person name="Franceschini L.M."/>
            <person name="Leite T.F."/>
            <person name="Margarido G.R.A."/>
            <person name="Almeida C.A."/>
            <person name="Ferrarezi J.A."/>
            <person name="Labate C.A."/>
        </authorList>
    </citation>
    <scope>NUCLEOTIDE SEQUENCE</scope>
    <source>
        <strain evidence="3">MF-1</strain>
    </source>
</reference>
<dbReference type="PROSITE" id="PS50994">
    <property type="entry name" value="INTEGRASE"/>
    <property type="match status" value="1"/>
</dbReference>
<protein>
    <recommendedName>
        <fullName evidence="2">Integrase catalytic domain-containing protein</fullName>
    </recommendedName>
</protein>
<keyword evidence="1" id="KW-0694">RNA-binding</keyword>
<keyword evidence="4" id="KW-1185">Reference proteome</keyword>
<dbReference type="Gene3D" id="3.30.420.10">
    <property type="entry name" value="Ribonuclease H-like superfamily/Ribonuclease H"/>
    <property type="match status" value="1"/>
</dbReference>
<dbReference type="OrthoDB" id="2273864at2759"/>
<name>A0A9Q3J994_9BASI</name>
<gene>
    <name evidence="3" type="ORF">O181_097356</name>
</gene>
<accession>A0A9Q3J994</accession>
<dbReference type="InterPro" id="IPR050951">
    <property type="entry name" value="Retrovirus_Pol_polyprotein"/>
</dbReference>
<dbReference type="SUPFAM" id="SSF53098">
    <property type="entry name" value="Ribonuclease H-like"/>
    <property type="match status" value="1"/>
</dbReference>
<evidence type="ECO:0000259" key="2">
    <source>
        <dbReference type="PROSITE" id="PS50994"/>
    </source>
</evidence>
<dbReference type="PANTHER" id="PTHR37984">
    <property type="entry name" value="PROTEIN CBG26694"/>
    <property type="match status" value="1"/>
</dbReference>
<dbReference type="EMBL" id="AVOT02065598">
    <property type="protein sequence ID" value="MBW0557641.1"/>
    <property type="molecule type" value="Genomic_DNA"/>
</dbReference>
<organism evidence="3 4">
    <name type="scientific">Austropuccinia psidii MF-1</name>
    <dbReference type="NCBI Taxonomy" id="1389203"/>
    <lineage>
        <taxon>Eukaryota</taxon>
        <taxon>Fungi</taxon>
        <taxon>Dikarya</taxon>
        <taxon>Basidiomycota</taxon>
        <taxon>Pucciniomycotina</taxon>
        <taxon>Pucciniomycetes</taxon>
        <taxon>Pucciniales</taxon>
        <taxon>Sphaerophragmiaceae</taxon>
        <taxon>Austropuccinia</taxon>
    </lineage>
</organism>